<sequence length="138" mass="15962">MTEQAKNMTQEQVAEWVRAQLQKSSQFLAEKGIVVETVKMEESRYLAPWVTIWKVKSRDGKYYWAVSGDMPSDVLPLSAAKDPRAVLRHLSLNWQMKADDLQQSMPNDPTQQEFAKLLITKAHLLYDISEQDEVWKHG</sequence>
<keyword evidence="2" id="KW-1185">Reference proteome</keyword>
<dbReference type="Pfam" id="PF16108">
    <property type="entry name" value="DUF4826"/>
    <property type="match status" value="1"/>
</dbReference>
<name>A0A939ILU2_9ALTE</name>
<dbReference type="InterPro" id="IPR032251">
    <property type="entry name" value="DUF4826"/>
</dbReference>
<organism evidence="1 2">
    <name type="scientific">Bowmanella dokdonensis</name>
    <dbReference type="NCBI Taxonomy" id="751969"/>
    <lineage>
        <taxon>Bacteria</taxon>
        <taxon>Pseudomonadati</taxon>
        <taxon>Pseudomonadota</taxon>
        <taxon>Gammaproteobacteria</taxon>
        <taxon>Alteromonadales</taxon>
        <taxon>Alteromonadaceae</taxon>
        <taxon>Bowmanella</taxon>
    </lineage>
</organism>
<proteinExistence type="predicted"/>
<dbReference type="RefSeq" id="WP_206572680.1">
    <property type="nucleotide sequence ID" value="NZ_JAFKCV010000002.1"/>
</dbReference>
<dbReference type="AlphaFoldDB" id="A0A939ILU2"/>
<comment type="caution">
    <text evidence="1">The sequence shown here is derived from an EMBL/GenBank/DDBJ whole genome shotgun (WGS) entry which is preliminary data.</text>
</comment>
<dbReference type="Proteomes" id="UP000664654">
    <property type="component" value="Unassembled WGS sequence"/>
</dbReference>
<protein>
    <submittedName>
        <fullName evidence="1">DUF4826 family protein</fullName>
    </submittedName>
</protein>
<evidence type="ECO:0000313" key="2">
    <source>
        <dbReference type="Proteomes" id="UP000664654"/>
    </source>
</evidence>
<gene>
    <name evidence="1" type="ORF">J0A66_04985</name>
</gene>
<dbReference type="EMBL" id="JAFKCV010000002">
    <property type="protein sequence ID" value="MBN7824578.1"/>
    <property type="molecule type" value="Genomic_DNA"/>
</dbReference>
<accession>A0A939ILU2</accession>
<evidence type="ECO:0000313" key="1">
    <source>
        <dbReference type="EMBL" id="MBN7824578.1"/>
    </source>
</evidence>
<reference evidence="1" key="1">
    <citation type="submission" date="2021-03" db="EMBL/GenBank/DDBJ databases">
        <title>novel species isolated from a fishpond in China.</title>
        <authorList>
            <person name="Lu H."/>
            <person name="Cai Z."/>
        </authorList>
    </citation>
    <scope>NUCLEOTIDE SEQUENCE</scope>
    <source>
        <strain evidence="1">JCM 30855</strain>
    </source>
</reference>